<evidence type="ECO:0000313" key="9">
    <source>
        <dbReference type="Proteomes" id="UP000265562"/>
    </source>
</evidence>
<keyword evidence="9" id="KW-1185">Reference proteome</keyword>
<dbReference type="GO" id="GO:0022857">
    <property type="term" value="F:transmembrane transporter activity"/>
    <property type="evidence" value="ECO:0007669"/>
    <property type="project" value="InterPro"/>
</dbReference>
<proteinExistence type="inferred from homology"/>
<keyword evidence="4" id="KW-1003">Cell membrane</keyword>
<dbReference type="RefSeq" id="WP_111525662.1">
    <property type="nucleotide sequence ID" value="NZ_CP032364.1"/>
</dbReference>
<dbReference type="PANTHER" id="PTHR30472:SF25">
    <property type="entry name" value="ABC TRANSPORTER PERMEASE PROTEIN MJ0876-RELATED"/>
    <property type="match status" value="1"/>
</dbReference>
<dbReference type="EMBL" id="CP032364">
    <property type="protein sequence ID" value="AYA99117.1"/>
    <property type="molecule type" value="Genomic_DNA"/>
</dbReference>
<evidence type="ECO:0000256" key="6">
    <source>
        <dbReference type="ARBA" id="ARBA00022989"/>
    </source>
</evidence>
<evidence type="ECO:0000256" key="1">
    <source>
        <dbReference type="ARBA" id="ARBA00004651"/>
    </source>
</evidence>
<keyword evidence="5" id="KW-0812">Transmembrane</keyword>
<keyword evidence="7" id="KW-0472">Membrane</keyword>
<dbReference type="InterPro" id="IPR000522">
    <property type="entry name" value="ABC_transptr_permease_BtuC"/>
</dbReference>
<dbReference type="GO" id="GO:0033214">
    <property type="term" value="P:siderophore-iron import into cell"/>
    <property type="evidence" value="ECO:0007669"/>
    <property type="project" value="TreeGrafter"/>
</dbReference>
<dbReference type="InterPro" id="IPR037294">
    <property type="entry name" value="ABC_BtuC-like"/>
</dbReference>
<evidence type="ECO:0000256" key="7">
    <source>
        <dbReference type="ARBA" id="ARBA00023136"/>
    </source>
</evidence>
<dbReference type="FunFam" id="1.10.3470.10:FF:000001">
    <property type="entry name" value="Vitamin B12 ABC transporter permease BtuC"/>
    <property type="match status" value="1"/>
</dbReference>
<protein>
    <submittedName>
        <fullName evidence="8">Iron ABC transporter permease</fullName>
    </submittedName>
</protein>
<evidence type="ECO:0000256" key="4">
    <source>
        <dbReference type="ARBA" id="ARBA00022475"/>
    </source>
</evidence>
<dbReference type="PANTHER" id="PTHR30472">
    <property type="entry name" value="FERRIC ENTEROBACTIN TRANSPORT SYSTEM PERMEASE PROTEIN"/>
    <property type="match status" value="1"/>
</dbReference>
<evidence type="ECO:0000256" key="5">
    <source>
        <dbReference type="ARBA" id="ARBA00022692"/>
    </source>
</evidence>
<reference evidence="8 9" key="1">
    <citation type="submission" date="2018-09" db="EMBL/GenBank/DDBJ databases">
        <title>Genome sequencing of Lachnoanaerobaculum umeaense DSM 23576.</title>
        <authorList>
            <person name="Kook J.-K."/>
            <person name="Park S.-N."/>
            <person name="Lim Y.K."/>
        </authorList>
    </citation>
    <scope>NUCLEOTIDE SEQUENCE [LARGE SCALE GENOMIC DNA]</scope>
    <source>
        <strain evidence="9">DSM 23576 \ CCUG 58757</strain>
    </source>
</reference>
<dbReference type="Gene3D" id="1.10.3470.10">
    <property type="entry name" value="ABC transporter involved in vitamin B12 uptake, BtuC"/>
    <property type="match status" value="1"/>
</dbReference>
<keyword evidence="6" id="KW-1133">Transmembrane helix</keyword>
<evidence type="ECO:0000256" key="2">
    <source>
        <dbReference type="ARBA" id="ARBA00007935"/>
    </source>
</evidence>
<sequence length="344" mass="36999">MSKTKKDFKFIILLTVLFIALLLSVLIGISLGAVRISLKDTFNILLNSVSGTQNIDDLSKSTIAIVLNMRVPRVIMGIFVGAGLAICGTIMQTTANNPISEPYILGISAGATFGATFFIILGLKSLTGIGAFSGSIISTAVVLFIASIGKKITTTSLILSGAVVNALFSAFSNFIISIGANSDSMMTIKFWTMGSLASASWEDTELLIAVIVISFIFFFSQYRVLNAMLMGDEVAVTLGINLHKYRFIYMIFISMITGILVSKCGIIGFVGLITPHISRILVGTDHKKILPLSTLLGSLFILWSDILARCLIDKAELPIGIFTSLVGGPFFIYIVVKNQRGGQR</sequence>
<dbReference type="KEGG" id="lua:D4A81_03735"/>
<accession>A0A385Q0N3</accession>
<dbReference type="Pfam" id="PF01032">
    <property type="entry name" value="FecCD"/>
    <property type="match status" value="1"/>
</dbReference>
<gene>
    <name evidence="8" type="ORF">D4A81_03735</name>
</gene>
<dbReference type="SUPFAM" id="SSF81345">
    <property type="entry name" value="ABC transporter involved in vitamin B12 uptake, BtuC"/>
    <property type="match status" value="1"/>
</dbReference>
<dbReference type="AlphaFoldDB" id="A0A385Q0N3"/>
<dbReference type="Proteomes" id="UP000265562">
    <property type="component" value="Chromosome"/>
</dbReference>
<dbReference type="CDD" id="cd06550">
    <property type="entry name" value="TM_ABC_iron-siderophores_like"/>
    <property type="match status" value="1"/>
</dbReference>
<evidence type="ECO:0000256" key="3">
    <source>
        <dbReference type="ARBA" id="ARBA00022448"/>
    </source>
</evidence>
<dbReference type="GO" id="GO:0005886">
    <property type="term" value="C:plasma membrane"/>
    <property type="evidence" value="ECO:0007669"/>
    <property type="project" value="UniProtKB-SubCell"/>
</dbReference>
<dbReference type="OrthoDB" id="9792889at2"/>
<evidence type="ECO:0000313" key="8">
    <source>
        <dbReference type="EMBL" id="AYA99117.1"/>
    </source>
</evidence>
<organism evidence="8 9">
    <name type="scientific">Lachnoanaerobaculum umeaense</name>
    <dbReference type="NCBI Taxonomy" id="617123"/>
    <lineage>
        <taxon>Bacteria</taxon>
        <taxon>Bacillati</taxon>
        <taxon>Bacillota</taxon>
        <taxon>Clostridia</taxon>
        <taxon>Lachnospirales</taxon>
        <taxon>Lachnospiraceae</taxon>
        <taxon>Lachnoanaerobaculum</taxon>
    </lineage>
</organism>
<name>A0A385Q0N3_9FIRM</name>
<comment type="similarity">
    <text evidence="2">Belongs to the binding-protein-dependent transport system permease family. FecCD subfamily.</text>
</comment>
<comment type="subcellular location">
    <subcellularLocation>
        <location evidence="1">Cell membrane</location>
        <topology evidence="1">Multi-pass membrane protein</topology>
    </subcellularLocation>
</comment>
<keyword evidence="3" id="KW-0813">Transport</keyword>